<dbReference type="EMBL" id="JAJITD010000003">
    <property type="protein sequence ID" value="MCC8392478.1"/>
    <property type="molecule type" value="Genomic_DNA"/>
</dbReference>
<comment type="caution">
    <text evidence="2">The sequence shown here is derived from an EMBL/GenBank/DDBJ whole genome shotgun (WGS) entry which is preliminary data.</text>
</comment>
<organism evidence="2 3">
    <name type="scientific">Paraburkholderia sejongensis</name>
    <dbReference type="NCBI Taxonomy" id="2886946"/>
    <lineage>
        <taxon>Bacteria</taxon>
        <taxon>Pseudomonadati</taxon>
        <taxon>Pseudomonadota</taxon>
        <taxon>Betaproteobacteria</taxon>
        <taxon>Burkholderiales</taxon>
        <taxon>Burkholderiaceae</taxon>
        <taxon>Paraburkholderia</taxon>
    </lineage>
</organism>
<sequence>MYDTPNTACSATAHRATGIDSLCELSALALLDLQRKREVSAVEILDAHLARIDAVNPQINALVTLGDSEQLRARARQIDTRWAAGEWQGVLHGLPVSQKDLTATGGVRTTYGSKVFEHHVPERSALVARRCDAAGALMIGKSNTPEFGAGSHTFNDVFGVTRNPWDPSKSAGGSSGGAAASLAAGMNPLACGSDMGGSLRNPAAWNGVVGLRPSPGRVPRAPDLNGWATLGVDGPMARNVADTALLLSAIAGPSGETATELYEPGATFARPLERDFRGVRVAFSESLAGLAVDPEIRRTVHAQAAVFEALGCEVVFADPDLADAEEVFRIERAWMIGTLVQQLDADAQSLLKPEIDDECRLHRSLSAADLGQMFVRKSALFQRMRAFTNEHPFYVLPATQMHPFDASLRWPASFMGERYTSYIDWMRICWYLSVTEAPVLAVPCGFSATGLPIGMQIAGRYRDDWGVLQLGHAYEQAAAHSRVRPPLTGA</sequence>
<dbReference type="PANTHER" id="PTHR11895">
    <property type="entry name" value="TRANSAMIDASE"/>
    <property type="match status" value="1"/>
</dbReference>
<dbReference type="NCBIfam" id="NF005686">
    <property type="entry name" value="PRK07486.1"/>
    <property type="match status" value="1"/>
</dbReference>
<proteinExistence type="predicted"/>
<gene>
    <name evidence="2" type="ORF">LJ656_07745</name>
</gene>
<dbReference type="RefSeq" id="WP_230508681.1">
    <property type="nucleotide sequence ID" value="NZ_JAJITD010000003.1"/>
</dbReference>
<dbReference type="InterPro" id="IPR000120">
    <property type="entry name" value="Amidase"/>
</dbReference>
<dbReference type="Gene3D" id="3.90.1300.10">
    <property type="entry name" value="Amidase signature (AS) domain"/>
    <property type="match status" value="1"/>
</dbReference>
<evidence type="ECO:0000259" key="1">
    <source>
        <dbReference type="Pfam" id="PF01425"/>
    </source>
</evidence>
<dbReference type="PANTHER" id="PTHR11895:SF76">
    <property type="entry name" value="INDOLEACETAMIDE HYDROLASE"/>
    <property type="match status" value="1"/>
</dbReference>
<reference evidence="2 3" key="1">
    <citation type="submission" date="2021-11" db="EMBL/GenBank/DDBJ databases">
        <authorList>
            <person name="Oh E.-T."/>
            <person name="Kim S.-B."/>
        </authorList>
    </citation>
    <scope>NUCLEOTIDE SEQUENCE [LARGE SCALE GENOMIC DNA]</scope>
    <source>
        <strain evidence="2 3">MMS20-SJTR3</strain>
    </source>
</reference>
<dbReference type="InterPro" id="IPR023631">
    <property type="entry name" value="Amidase_dom"/>
</dbReference>
<accession>A0ABS8JRI7</accession>
<dbReference type="PROSITE" id="PS00571">
    <property type="entry name" value="AMIDASES"/>
    <property type="match status" value="1"/>
</dbReference>
<dbReference type="Proteomes" id="UP001431019">
    <property type="component" value="Unassembled WGS sequence"/>
</dbReference>
<name>A0ABS8JRI7_9BURK</name>
<dbReference type="InterPro" id="IPR036928">
    <property type="entry name" value="AS_sf"/>
</dbReference>
<dbReference type="Pfam" id="PF01425">
    <property type="entry name" value="Amidase"/>
    <property type="match status" value="1"/>
</dbReference>
<feature type="domain" description="Amidase" evidence="1">
    <location>
        <begin position="43"/>
        <end position="467"/>
    </location>
</feature>
<evidence type="ECO:0000313" key="2">
    <source>
        <dbReference type="EMBL" id="MCC8392478.1"/>
    </source>
</evidence>
<keyword evidence="3" id="KW-1185">Reference proteome</keyword>
<dbReference type="SUPFAM" id="SSF75304">
    <property type="entry name" value="Amidase signature (AS) enzymes"/>
    <property type="match status" value="1"/>
</dbReference>
<protein>
    <submittedName>
        <fullName evidence="2">Amidase</fullName>
    </submittedName>
</protein>
<evidence type="ECO:0000313" key="3">
    <source>
        <dbReference type="Proteomes" id="UP001431019"/>
    </source>
</evidence>
<dbReference type="InterPro" id="IPR020556">
    <property type="entry name" value="Amidase_CS"/>
</dbReference>